<evidence type="ECO:0000259" key="5">
    <source>
        <dbReference type="SMART" id="SM00646"/>
    </source>
</evidence>
<organism evidence="6 7">
    <name type="scientific">Haloferula luteola</name>
    <dbReference type="NCBI Taxonomy" id="595692"/>
    <lineage>
        <taxon>Bacteria</taxon>
        <taxon>Pseudomonadati</taxon>
        <taxon>Verrucomicrobiota</taxon>
        <taxon>Verrucomicrobiia</taxon>
        <taxon>Verrucomicrobiales</taxon>
        <taxon>Verrucomicrobiaceae</taxon>
        <taxon>Haloferula</taxon>
    </lineage>
</organism>
<dbReference type="Proteomes" id="UP000557717">
    <property type="component" value="Unassembled WGS sequence"/>
</dbReference>
<evidence type="ECO:0000256" key="1">
    <source>
        <dbReference type="ARBA" id="ARBA00001561"/>
    </source>
</evidence>
<dbReference type="EC" id="3.5.1.28" evidence="2"/>
<dbReference type="RefSeq" id="WP_184017462.1">
    <property type="nucleotide sequence ID" value="NZ_JACHFD010000006.1"/>
</dbReference>
<protein>
    <recommendedName>
        <fullName evidence="2">N-acetylmuramoyl-L-alanine amidase</fullName>
        <ecNumber evidence="2">3.5.1.28</ecNumber>
    </recommendedName>
</protein>
<dbReference type="Pfam" id="PF01520">
    <property type="entry name" value="Amidase_3"/>
    <property type="match status" value="1"/>
</dbReference>
<evidence type="ECO:0000256" key="3">
    <source>
        <dbReference type="ARBA" id="ARBA00022801"/>
    </source>
</evidence>
<evidence type="ECO:0000313" key="7">
    <source>
        <dbReference type="Proteomes" id="UP000557717"/>
    </source>
</evidence>
<reference evidence="6 7" key="1">
    <citation type="submission" date="2020-08" db="EMBL/GenBank/DDBJ databases">
        <title>Genomic Encyclopedia of Type Strains, Phase IV (KMG-IV): sequencing the most valuable type-strain genomes for metagenomic binning, comparative biology and taxonomic classification.</title>
        <authorList>
            <person name="Goeker M."/>
        </authorList>
    </citation>
    <scope>NUCLEOTIDE SEQUENCE [LARGE SCALE GENOMIC DNA]</scope>
    <source>
        <strain evidence="6 7">YC6886</strain>
    </source>
</reference>
<dbReference type="EMBL" id="JACHFD010000006">
    <property type="protein sequence ID" value="MBB5351360.1"/>
    <property type="molecule type" value="Genomic_DNA"/>
</dbReference>
<sequence length="252" mass="26568">MKTPTTVIDAGHGGHDSGALGPGGSKEKDIALNVSKRVHAILIEAGVRSILTRDSDVFLGLTERAEIANRAVADLFVSIHCNAGGGTGFEVYTSRGETTSDRAATLVFEEFGSANPGSIRRVDLTDGDVDKEAGYAVLVRTSGPAILFELEFIDTDAGESLLNDAAFQERSATAIAAGVLRFLGVELPVSPLPVIPRRNDMLRWTPAEKAIHAALDAVEEVGADPLLTEAVTLLSNAQNKVADYVDADLLSQ</sequence>
<evidence type="ECO:0000256" key="2">
    <source>
        <dbReference type="ARBA" id="ARBA00011901"/>
    </source>
</evidence>
<comment type="caution">
    <text evidence="6">The sequence shown here is derived from an EMBL/GenBank/DDBJ whole genome shotgun (WGS) entry which is preliminary data.</text>
</comment>
<dbReference type="GO" id="GO:0008745">
    <property type="term" value="F:N-acetylmuramoyl-L-alanine amidase activity"/>
    <property type="evidence" value="ECO:0007669"/>
    <property type="project" value="UniProtKB-EC"/>
</dbReference>
<comment type="catalytic activity">
    <reaction evidence="1">
        <text>Hydrolyzes the link between N-acetylmuramoyl residues and L-amino acid residues in certain cell-wall glycopeptides.</text>
        <dbReference type="EC" id="3.5.1.28"/>
    </reaction>
</comment>
<dbReference type="InterPro" id="IPR050695">
    <property type="entry name" value="N-acetylmuramoyl_amidase_3"/>
</dbReference>
<keyword evidence="7" id="KW-1185">Reference proteome</keyword>
<name>A0A840VBP9_9BACT</name>
<dbReference type="PANTHER" id="PTHR30404:SF0">
    <property type="entry name" value="N-ACETYLMURAMOYL-L-ALANINE AMIDASE AMIC"/>
    <property type="match status" value="1"/>
</dbReference>
<dbReference type="Gene3D" id="3.40.630.40">
    <property type="entry name" value="Zn-dependent exopeptidases"/>
    <property type="match status" value="1"/>
</dbReference>
<evidence type="ECO:0000313" key="6">
    <source>
        <dbReference type="EMBL" id="MBB5351360.1"/>
    </source>
</evidence>
<dbReference type="CDD" id="cd02696">
    <property type="entry name" value="MurNAc-LAA"/>
    <property type="match status" value="1"/>
</dbReference>
<keyword evidence="3 6" id="KW-0378">Hydrolase</keyword>
<dbReference type="AlphaFoldDB" id="A0A840VBP9"/>
<accession>A0A840VBP9</accession>
<feature type="region of interest" description="Disordered" evidence="4">
    <location>
        <begin position="1"/>
        <end position="24"/>
    </location>
</feature>
<dbReference type="GO" id="GO:0030288">
    <property type="term" value="C:outer membrane-bounded periplasmic space"/>
    <property type="evidence" value="ECO:0007669"/>
    <property type="project" value="TreeGrafter"/>
</dbReference>
<dbReference type="GO" id="GO:0009253">
    <property type="term" value="P:peptidoglycan catabolic process"/>
    <property type="evidence" value="ECO:0007669"/>
    <property type="project" value="InterPro"/>
</dbReference>
<proteinExistence type="predicted"/>
<dbReference type="InterPro" id="IPR002508">
    <property type="entry name" value="MurNAc-LAA_cat"/>
</dbReference>
<dbReference type="SUPFAM" id="SSF53187">
    <property type="entry name" value="Zn-dependent exopeptidases"/>
    <property type="match status" value="1"/>
</dbReference>
<feature type="domain" description="MurNAc-LAA" evidence="5">
    <location>
        <begin position="65"/>
        <end position="180"/>
    </location>
</feature>
<dbReference type="SMART" id="SM00646">
    <property type="entry name" value="Ami_3"/>
    <property type="match status" value="1"/>
</dbReference>
<evidence type="ECO:0000256" key="4">
    <source>
        <dbReference type="SAM" id="MobiDB-lite"/>
    </source>
</evidence>
<dbReference type="PANTHER" id="PTHR30404">
    <property type="entry name" value="N-ACETYLMURAMOYL-L-ALANINE AMIDASE"/>
    <property type="match status" value="1"/>
</dbReference>
<gene>
    <name evidence="6" type="ORF">HNR46_001596</name>
</gene>